<feature type="compositionally biased region" description="Low complexity" evidence="1">
    <location>
        <begin position="92"/>
        <end position="104"/>
    </location>
</feature>
<feature type="compositionally biased region" description="Basic residues" evidence="1">
    <location>
        <begin position="122"/>
        <end position="144"/>
    </location>
</feature>
<accession>A0A834Q1N2</accession>
<feature type="region of interest" description="Disordered" evidence="1">
    <location>
        <begin position="1"/>
        <end position="173"/>
    </location>
</feature>
<dbReference type="Proteomes" id="UP000662637">
    <property type="component" value="Unassembled WGS sequence"/>
</dbReference>
<evidence type="ECO:0000313" key="3">
    <source>
        <dbReference type="Proteomes" id="UP000662637"/>
    </source>
</evidence>
<proteinExistence type="predicted"/>
<protein>
    <submittedName>
        <fullName evidence="2">Uncharacterized protein</fullName>
    </submittedName>
</protein>
<name>A0A834Q1N2_MARMO</name>
<organism evidence="2 3">
    <name type="scientific">Marmota monax</name>
    <name type="common">Woodchuck</name>
    <dbReference type="NCBI Taxonomy" id="9995"/>
    <lineage>
        <taxon>Eukaryota</taxon>
        <taxon>Metazoa</taxon>
        <taxon>Chordata</taxon>
        <taxon>Craniata</taxon>
        <taxon>Vertebrata</taxon>
        <taxon>Euteleostomi</taxon>
        <taxon>Mammalia</taxon>
        <taxon>Eutheria</taxon>
        <taxon>Euarchontoglires</taxon>
        <taxon>Glires</taxon>
        <taxon>Rodentia</taxon>
        <taxon>Sciuromorpha</taxon>
        <taxon>Sciuridae</taxon>
        <taxon>Xerinae</taxon>
        <taxon>Marmotini</taxon>
        <taxon>Marmota</taxon>
    </lineage>
</organism>
<sequence>MRLPAHVGSPAEAPAARSPDPGTDASRPDRCFSPAPTTACAHSRRANSAVARRPGPRPVASPAPGSPSGPPGSPSGPPDRTRRPRRQPAPAPTTGAALTATPGSRFLRPRAHAGLAEPRSIHAPRRLQGTRRGRRGRTARKRPSASRPPPPRPSPSRGDNSDVAPRRRLSSVC</sequence>
<comment type="caution">
    <text evidence="2">The sequence shown here is derived from an EMBL/GenBank/DDBJ whole genome shotgun (WGS) entry which is preliminary data.</text>
</comment>
<reference evidence="2" key="1">
    <citation type="submission" date="2020-08" db="EMBL/GenBank/DDBJ databases">
        <authorList>
            <person name="Shumante A."/>
            <person name="Zimin A.V."/>
            <person name="Puiu D."/>
            <person name="Salzberg S.L."/>
        </authorList>
    </citation>
    <scope>NUCLEOTIDE SEQUENCE</scope>
    <source>
        <strain evidence="2">WC2-LM</strain>
        <tissue evidence="2">Liver</tissue>
    </source>
</reference>
<gene>
    <name evidence="2" type="ORF">GHT09_018528</name>
</gene>
<dbReference type="EMBL" id="WJEC01007560">
    <property type="protein sequence ID" value="KAF7470095.1"/>
    <property type="molecule type" value="Genomic_DNA"/>
</dbReference>
<dbReference type="AlphaFoldDB" id="A0A834Q1N2"/>
<evidence type="ECO:0000256" key="1">
    <source>
        <dbReference type="SAM" id="MobiDB-lite"/>
    </source>
</evidence>
<feature type="compositionally biased region" description="Pro residues" evidence="1">
    <location>
        <begin position="56"/>
        <end position="77"/>
    </location>
</feature>
<evidence type="ECO:0000313" key="2">
    <source>
        <dbReference type="EMBL" id="KAF7470095.1"/>
    </source>
</evidence>